<reference evidence="2" key="1">
    <citation type="journal article" date="2019" name="Int. J. Syst. Evol. Microbiol.">
        <title>The Global Catalogue of Microorganisms (GCM) 10K type strain sequencing project: providing services to taxonomists for standard genome sequencing and annotation.</title>
        <authorList>
            <consortium name="The Broad Institute Genomics Platform"/>
            <consortium name="The Broad Institute Genome Sequencing Center for Infectious Disease"/>
            <person name="Wu L."/>
            <person name="Ma J."/>
        </authorList>
    </citation>
    <scope>NUCLEOTIDE SEQUENCE [LARGE SCALE GENOMIC DNA]</scope>
    <source>
        <strain evidence="2">CGMCC 4.7283</strain>
    </source>
</reference>
<keyword evidence="2" id="KW-1185">Reference proteome</keyword>
<comment type="caution">
    <text evidence="1">The sequence shown here is derived from an EMBL/GenBank/DDBJ whole genome shotgun (WGS) entry which is preliminary data.</text>
</comment>
<sequence>MTRLFLVRHGPTHAKSFVGWSDLPADLSDAGAVARLSAHLPKSALVVSSDLVRAAATADAIQGGRERLPHHRDLREFNFGDWELLSFREVEVRDAELARAYWTTPGDIRPPGGESWNDARLRVDAALDGLLAENPGRDLVVVAHIGVILGQVQRALGVDPAEVIGHKIDNLSVTHLTRHTDGWEVGAINHLP</sequence>
<dbReference type="CDD" id="cd07040">
    <property type="entry name" value="HP"/>
    <property type="match status" value="1"/>
</dbReference>
<dbReference type="EMBL" id="JBHSGI010000024">
    <property type="protein sequence ID" value="MFC4670079.1"/>
    <property type="molecule type" value="Genomic_DNA"/>
</dbReference>
<name>A0ABV9KJT4_9RHOB</name>
<accession>A0ABV9KJT4</accession>
<dbReference type="InterPro" id="IPR050275">
    <property type="entry name" value="PGM_Phosphatase"/>
</dbReference>
<dbReference type="PANTHER" id="PTHR48100">
    <property type="entry name" value="BROAD-SPECIFICITY PHOSPHATASE YOR283W-RELATED"/>
    <property type="match status" value="1"/>
</dbReference>
<dbReference type="Proteomes" id="UP001595973">
    <property type="component" value="Unassembled WGS sequence"/>
</dbReference>
<dbReference type="InterPro" id="IPR013078">
    <property type="entry name" value="His_Pase_superF_clade-1"/>
</dbReference>
<protein>
    <submittedName>
        <fullName evidence="1">Histidine phosphatase family protein</fullName>
    </submittedName>
</protein>
<dbReference type="RefSeq" id="WP_380718702.1">
    <property type="nucleotide sequence ID" value="NZ_JBHSGI010000024.1"/>
</dbReference>
<dbReference type="SUPFAM" id="SSF53254">
    <property type="entry name" value="Phosphoglycerate mutase-like"/>
    <property type="match status" value="1"/>
</dbReference>
<dbReference type="Gene3D" id="3.40.50.1240">
    <property type="entry name" value="Phosphoglycerate mutase-like"/>
    <property type="match status" value="1"/>
</dbReference>
<evidence type="ECO:0000313" key="1">
    <source>
        <dbReference type="EMBL" id="MFC4670079.1"/>
    </source>
</evidence>
<proteinExistence type="predicted"/>
<organism evidence="1 2">
    <name type="scientific">Seohaeicola nanhaiensis</name>
    <dbReference type="NCBI Taxonomy" id="1387282"/>
    <lineage>
        <taxon>Bacteria</taxon>
        <taxon>Pseudomonadati</taxon>
        <taxon>Pseudomonadota</taxon>
        <taxon>Alphaproteobacteria</taxon>
        <taxon>Rhodobacterales</taxon>
        <taxon>Roseobacteraceae</taxon>
        <taxon>Seohaeicola</taxon>
    </lineage>
</organism>
<dbReference type="Pfam" id="PF00300">
    <property type="entry name" value="His_Phos_1"/>
    <property type="match status" value="1"/>
</dbReference>
<dbReference type="PANTHER" id="PTHR48100:SF1">
    <property type="entry name" value="HISTIDINE PHOSPHATASE FAMILY PROTEIN-RELATED"/>
    <property type="match status" value="1"/>
</dbReference>
<dbReference type="SMART" id="SM00855">
    <property type="entry name" value="PGAM"/>
    <property type="match status" value="1"/>
</dbReference>
<evidence type="ECO:0000313" key="2">
    <source>
        <dbReference type="Proteomes" id="UP001595973"/>
    </source>
</evidence>
<dbReference type="InterPro" id="IPR029033">
    <property type="entry name" value="His_PPase_superfam"/>
</dbReference>
<gene>
    <name evidence="1" type="ORF">ACFO5X_16065</name>
</gene>